<keyword evidence="4" id="KW-0597">Phosphoprotein</keyword>
<dbReference type="InterPro" id="IPR036890">
    <property type="entry name" value="HATPase_C_sf"/>
</dbReference>
<keyword evidence="15" id="KW-1185">Reference proteome</keyword>
<dbReference type="Proteomes" id="UP001160625">
    <property type="component" value="Unassembled WGS sequence"/>
</dbReference>
<evidence type="ECO:0000256" key="3">
    <source>
        <dbReference type="ARBA" id="ARBA00012438"/>
    </source>
</evidence>
<feature type="transmembrane region" description="Helical" evidence="11">
    <location>
        <begin position="153"/>
        <end position="173"/>
    </location>
</feature>
<reference evidence="14" key="1">
    <citation type="submission" date="2023-04" db="EMBL/GenBank/DDBJ databases">
        <title>Sphingomonas sp. MAHUQ-71 isolated from rice field.</title>
        <authorList>
            <person name="Huq M.A."/>
        </authorList>
    </citation>
    <scope>NUCLEOTIDE SEQUENCE</scope>
    <source>
        <strain evidence="14">MAHUQ-71</strain>
    </source>
</reference>
<evidence type="ECO:0000256" key="8">
    <source>
        <dbReference type="ARBA" id="ARBA00022989"/>
    </source>
</evidence>
<evidence type="ECO:0000256" key="7">
    <source>
        <dbReference type="ARBA" id="ARBA00022777"/>
    </source>
</evidence>
<dbReference type="SUPFAM" id="SSF55874">
    <property type="entry name" value="ATPase domain of HSP90 chaperone/DNA topoisomerase II/histidine kinase"/>
    <property type="match status" value="1"/>
</dbReference>
<dbReference type="SMART" id="SM00387">
    <property type="entry name" value="HATPase_c"/>
    <property type="match status" value="1"/>
</dbReference>
<dbReference type="InterPro" id="IPR005467">
    <property type="entry name" value="His_kinase_dom"/>
</dbReference>
<dbReference type="CDD" id="cd00082">
    <property type="entry name" value="HisKA"/>
    <property type="match status" value="1"/>
</dbReference>
<keyword evidence="7 14" id="KW-0418">Kinase</keyword>
<evidence type="ECO:0000259" key="12">
    <source>
        <dbReference type="PROSITE" id="PS50109"/>
    </source>
</evidence>
<feature type="domain" description="Histidine kinase" evidence="12">
    <location>
        <begin position="239"/>
        <end position="449"/>
    </location>
</feature>
<dbReference type="Gene3D" id="3.30.565.10">
    <property type="entry name" value="Histidine kinase-like ATPase, C-terminal domain"/>
    <property type="match status" value="1"/>
</dbReference>
<evidence type="ECO:0000256" key="11">
    <source>
        <dbReference type="SAM" id="Phobius"/>
    </source>
</evidence>
<organism evidence="14 15">
    <name type="scientific">Sphingomonas oryzagri</name>
    <dbReference type="NCBI Taxonomy" id="3042314"/>
    <lineage>
        <taxon>Bacteria</taxon>
        <taxon>Pseudomonadati</taxon>
        <taxon>Pseudomonadota</taxon>
        <taxon>Alphaproteobacteria</taxon>
        <taxon>Sphingomonadales</taxon>
        <taxon>Sphingomonadaceae</taxon>
        <taxon>Sphingomonas</taxon>
    </lineage>
</organism>
<evidence type="ECO:0000256" key="10">
    <source>
        <dbReference type="ARBA" id="ARBA00023136"/>
    </source>
</evidence>
<dbReference type="PANTHER" id="PTHR45436:SF8">
    <property type="entry name" value="HISTIDINE KINASE"/>
    <property type="match status" value="1"/>
</dbReference>
<dbReference type="PROSITE" id="PS50109">
    <property type="entry name" value="HIS_KIN"/>
    <property type="match status" value="1"/>
</dbReference>
<keyword evidence="8 11" id="KW-1133">Transmembrane helix</keyword>
<evidence type="ECO:0000256" key="5">
    <source>
        <dbReference type="ARBA" id="ARBA00022679"/>
    </source>
</evidence>
<evidence type="ECO:0000313" key="14">
    <source>
        <dbReference type="EMBL" id="MDH7637729.1"/>
    </source>
</evidence>
<dbReference type="CDD" id="cd06225">
    <property type="entry name" value="HAMP"/>
    <property type="match status" value="1"/>
</dbReference>
<dbReference type="SMART" id="SM00388">
    <property type="entry name" value="HisKA"/>
    <property type="match status" value="1"/>
</dbReference>
<dbReference type="RefSeq" id="WP_281043071.1">
    <property type="nucleotide sequence ID" value="NZ_JARYGZ010000001.1"/>
</dbReference>
<comment type="subcellular location">
    <subcellularLocation>
        <location evidence="2">Membrane</location>
    </subcellularLocation>
</comment>
<dbReference type="GO" id="GO:0016301">
    <property type="term" value="F:kinase activity"/>
    <property type="evidence" value="ECO:0007669"/>
    <property type="project" value="UniProtKB-KW"/>
</dbReference>
<dbReference type="Pfam" id="PF00512">
    <property type="entry name" value="HisKA"/>
    <property type="match status" value="1"/>
</dbReference>
<dbReference type="Pfam" id="PF02518">
    <property type="entry name" value="HATPase_c"/>
    <property type="match status" value="1"/>
</dbReference>
<evidence type="ECO:0000313" key="15">
    <source>
        <dbReference type="Proteomes" id="UP001160625"/>
    </source>
</evidence>
<comment type="catalytic activity">
    <reaction evidence="1">
        <text>ATP + protein L-histidine = ADP + protein N-phospho-L-histidine.</text>
        <dbReference type="EC" id="2.7.13.3"/>
    </reaction>
</comment>
<dbReference type="InterPro" id="IPR050428">
    <property type="entry name" value="TCS_sensor_his_kinase"/>
</dbReference>
<name>A0ABT6MZ28_9SPHN</name>
<evidence type="ECO:0000256" key="9">
    <source>
        <dbReference type="ARBA" id="ARBA00023012"/>
    </source>
</evidence>
<keyword evidence="5" id="KW-0808">Transferase</keyword>
<protein>
    <recommendedName>
        <fullName evidence="3">histidine kinase</fullName>
        <ecNumber evidence="3">2.7.13.3</ecNumber>
    </recommendedName>
</protein>
<dbReference type="InterPro" id="IPR036097">
    <property type="entry name" value="HisK_dim/P_sf"/>
</dbReference>
<dbReference type="Gene3D" id="1.10.287.130">
    <property type="match status" value="1"/>
</dbReference>
<feature type="transmembrane region" description="Helical" evidence="11">
    <location>
        <begin position="21"/>
        <end position="42"/>
    </location>
</feature>
<proteinExistence type="predicted"/>
<dbReference type="InterPro" id="IPR003594">
    <property type="entry name" value="HATPase_dom"/>
</dbReference>
<dbReference type="SUPFAM" id="SSF158472">
    <property type="entry name" value="HAMP domain-like"/>
    <property type="match status" value="1"/>
</dbReference>
<accession>A0ABT6MZ28</accession>
<keyword evidence="6 11" id="KW-0812">Transmembrane</keyword>
<evidence type="ECO:0000256" key="2">
    <source>
        <dbReference type="ARBA" id="ARBA00004370"/>
    </source>
</evidence>
<feature type="domain" description="HAMP" evidence="13">
    <location>
        <begin position="178"/>
        <end position="231"/>
    </location>
</feature>
<evidence type="ECO:0000256" key="6">
    <source>
        <dbReference type="ARBA" id="ARBA00022692"/>
    </source>
</evidence>
<dbReference type="InterPro" id="IPR003661">
    <property type="entry name" value="HisK_dim/P_dom"/>
</dbReference>
<dbReference type="CDD" id="cd00075">
    <property type="entry name" value="HATPase"/>
    <property type="match status" value="1"/>
</dbReference>
<dbReference type="EC" id="2.7.13.3" evidence="3"/>
<dbReference type="EMBL" id="JARYGZ010000001">
    <property type="protein sequence ID" value="MDH7637729.1"/>
    <property type="molecule type" value="Genomic_DNA"/>
</dbReference>
<evidence type="ECO:0000256" key="4">
    <source>
        <dbReference type="ARBA" id="ARBA00022553"/>
    </source>
</evidence>
<keyword evidence="10 11" id="KW-0472">Membrane</keyword>
<dbReference type="PANTHER" id="PTHR45436">
    <property type="entry name" value="SENSOR HISTIDINE KINASE YKOH"/>
    <property type="match status" value="1"/>
</dbReference>
<comment type="caution">
    <text evidence="14">The sequence shown here is derived from an EMBL/GenBank/DDBJ whole genome shotgun (WGS) entry which is preliminary data.</text>
</comment>
<gene>
    <name evidence="14" type="ORF">QGN17_03200</name>
</gene>
<keyword evidence="9" id="KW-0902">Two-component regulatory system</keyword>
<dbReference type="PROSITE" id="PS50885">
    <property type="entry name" value="HAMP"/>
    <property type="match status" value="1"/>
</dbReference>
<evidence type="ECO:0000259" key="13">
    <source>
        <dbReference type="PROSITE" id="PS50885"/>
    </source>
</evidence>
<dbReference type="SUPFAM" id="SSF47384">
    <property type="entry name" value="Homodimeric domain of signal transducing histidine kinase"/>
    <property type="match status" value="1"/>
</dbReference>
<dbReference type="SMART" id="SM00304">
    <property type="entry name" value="HAMP"/>
    <property type="match status" value="1"/>
</dbReference>
<dbReference type="PRINTS" id="PR00344">
    <property type="entry name" value="BCTRLSENSOR"/>
</dbReference>
<evidence type="ECO:0000256" key="1">
    <source>
        <dbReference type="ARBA" id="ARBA00000085"/>
    </source>
</evidence>
<sequence>MTARRPETDPGIGRLSLRIGAAVALGMAVAASIVLALTSLQFSRELDASLYKEMGKLMPPGAPRDTVSVADRVIRRAASRSTSMKIALLYDASGRRIVGRVDLPLQRDGLVTLSYRDGDSKPKDGRAFTIRLPDGAHLTVLHHDEMKEVVRDMLPALVLCLALFGALMGVLASRAMARMIAARLALTRTTADAIAAGDLSQRVPVDDREGIFAAQAQSFNRMIARMEEMVEGQRHFASHLAHDLRTPLTRLRALLTREGDDPADFAALRLAAERECTAIIATFEALLRLSEIEAGRHDAPRAALMLDDLLEDVANSMEPVLVEAGCALVIGPFEPAILMGDRSLLLQLFMNLLDNVARHTVVGTRARIAMRREGMEAVVTLADDGPGLADADRARVLRPFERGRDKGSKRGSGLGLAIAKAIVGFHDGSLRLLDGAPGMIVEIRFPAQIPEIGDLAGISGSAERSVIPAA</sequence>
<dbReference type="InterPro" id="IPR003660">
    <property type="entry name" value="HAMP_dom"/>
</dbReference>
<dbReference type="InterPro" id="IPR004358">
    <property type="entry name" value="Sig_transdc_His_kin-like_C"/>
</dbReference>